<keyword evidence="5" id="KW-1185">Reference proteome</keyword>
<accession>Z9JNR0</accession>
<keyword evidence="1" id="KW-0520">NAD</keyword>
<proteinExistence type="predicted"/>
<dbReference type="PANTHER" id="PTHR43708:SF8">
    <property type="entry name" value="OXIDOREDUCTASE"/>
    <property type="match status" value="1"/>
</dbReference>
<dbReference type="PANTHER" id="PTHR43708">
    <property type="entry name" value="CONSERVED EXPRESSED OXIDOREDUCTASE (EUROFUNG)"/>
    <property type="match status" value="1"/>
</dbReference>
<feature type="domain" description="GFO/IDH/MocA-like oxidoreductase" evidence="3">
    <location>
        <begin position="129"/>
        <end position="247"/>
    </location>
</feature>
<dbReference type="InterPro" id="IPR000683">
    <property type="entry name" value="Gfo/Idh/MocA-like_OxRdtase_N"/>
</dbReference>
<dbReference type="AlphaFoldDB" id="Z9JNR0"/>
<dbReference type="InterPro" id="IPR051317">
    <property type="entry name" value="Gfo/Idh/MocA_oxidoreduct"/>
</dbReference>
<dbReference type="PATRIC" id="fig|396014.3.peg.3570"/>
<dbReference type="SUPFAM" id="SSF55347">
    <property type="entry name" value="Glyceraldehyde-3-phosphate dehydrogenase-like, C-terminal domain"/>
    <property type="match status" value="1"/>
</dbReference>
<evidence type="ECO:0000313" key="4">
    <source>
        <dbReference type="EMBL" id="EWS79638.1"/>
    </source>
</evidence>
<dbReference type="SUPFAM" id="SSF51735">
    <property type="entry name" value="NAD(P)-binding Rossmann-fold domains"/>
    <property type="match status" value="1"/>
</dbReference>
<evidence type="ECO:0000259" key="2">
    <source>
        <dbReference type="Pfam" id="PF01408"/>
    </source>
</evidence>
<dbReference type="InterPro" id="IPR036291">
    <property type="entry name" value="NAD(P)-bd_dom_sf"/>
</dbReference>
<dbReference type="Gene3D" id="3.40.50.720">
    <property type="entry name" value="NAD(P)-binding Rossmann-like Domain"/>
    <property type="match status" value="1"/>
</dbReference>
<dbReference type="Proteomes" id="UP000023067">
    <property type="component" value="Unassembled WGS sequence"/>
</dbReference>
<dbReference type="EMBL" id="JDYK01000029">
    <property type="protein sequence ID" value="EWS79638.1"/>
    <property type="molecule type" value="Genomic_DNA"/>
</dbReference>
<evidence type="ECO:0000313" key="5">
    <source>
        <dbReference type="Proteomes" id="UP000023067"/>
    </source>
</evidence>
<dbReference type="Pfam" id="PF01408">
    <property type="entry name" value="GFO_IDH_MocA"/>
    <property type="match status" value="1"/>
</dbReference>
<dbReference type="eggNOG" id="COG0673">
    <property type="taxonomic scope" value="Bacteria"/>
</dbReference>
<protein>
    <submittedName>
        <fullName evidence="4">Dehydrogenase</fullName>
    </submittedName>
</protein>
<dbReference type="Pfam" id="PF22725">
    <property type="entry name" value="GFO_IDH_MocA_C3"/>
    <property type="match status" value="1"/>
</dbReference>
<dbReference type="OrthoDB" id="256869at2"/>
<feature type="domain" description="Gfo/Idh/MocA-like oxidoreductase N-terminal" evidence="2">
    <location>
        <begin position="10"/>
        <end position="120"/>
    </location>
</feature>
<evidence type="ECO:0000256" key="1">
    <source>
        <dbReference type="ARBA" id="ARBA00023027"/>
    </source>
</evidence>
<dbReference type="InterPro" id="IPR055170">
    <property type="entry name" value="GFO_IDH_MocA-like_dom"/>
</dbReference>
<comment type="caution">
    <text evidence="4">The sequence shown here is derived from an EMBL/GenBank/DDBJ whole genome shotgun (WGS) entry which is preliminary data.</text>
</comment>
<gene>
    <name evidence="4" type="ORF">BF93_10415</name>
</gene>
<reference evidence="4 5" key="1">
    <citation type="submission" date="2014-02" db="EMBL/GenBank/DDBJ databases">
        <title>Genome sequence of Brachybacterium phenoliresistens strain W13A50.</title>
        <authorList>
            <person name="Wang X."/>
        </authorList>
    </citation>
    <scope>NUCLEOTIDE SEQUENCE [LARGE SCALE GENOMIC DNA]</scope>
    <source>
        <strain evidence="4 5">W13A50</strain>
    </source>
</reference>
<dbReference type="Gene3D" id="3.30.360.10">
    <property type="entry name" value="Dihydrodipicolinate Reductase, domain 2"/>
    <property type="match status" value="1"/>
</dbReference>
<organism evidence="4 5">
    <name type="scientific">Brachybacterium phenoliresistens</name>
    <dbReference type="NCBI Taxonomy" id="396014"/>
    <lineage>
        <taxon>Bacteria</taxon>
        <taxon>Bacillati</taxon>
        <taxon>Actinomycetota</taxon>
        <taxon>Actinomycetes</taxon>
        <taxon>Micrococcales</taxon>
        <taxon>Dermabacteraceae</taxon>
        <taxon>Brachybacterium</taxon>
    </lineage>
</organism>
<sequence length="329" mass="34178">MTTPPGGPLAVGIVGTGGIAGAHGPGWVEAGASLHAHSLDGAEAFAETFGATVHPDLDSLLAAVDVVDVCTPTPVHAEIVHRALDAGCHVICEKPLTRSLEDARAVVEHAERAGRLLFPAHVVRYFPQYAAAKAGIDAGRIGTPAVLRYERTGQFPRMPWFADQEASGGIVMDQMIHDIDQAIWVAGPVASVHAREHVAASQPEVRTAHVVLTHTGGAISHCRGFWGPAGTAFRYAFSLAGDAGRLEYDSAQDSAVTWDAVARGGAETGGSLLPDISGMRSPYAEEILDAAAAIRTGRAPRVSARDGLVAVEVSLAALESLATGRSIPC</sequence>
<dbReference type="HOGENOM" id="CLU_023194_1_2_11"/>
<dbReference type="GO" id="GO:0000166">
    <property type="term" value="F:nucleotide binding"/>
    <property type="evidence" value="ECO:0007669"/>
    <property type="project" value="InterPro"/>
</dbReference>
<dbReference type="RefSeq" id="WP_038374546.1">
    <property type="nucleotide sequence ID" value="NZ_KK070011.1"/>
</dbReference>
<name>Z9JNR0_9MICO</name>
<evidence type="ECO:0000259" key="3">
    <source>
        <dbReference type="Pfam" id="PF22725"/>
    </source>
</evidence>
<dbReference type="STRING" id="396014.BF93_10415"/>